<dbReference type="Pfam" id="PF00528">
    <property type="entry name" value="BPD_transp_1"/>
    <property type="match status" value="1"/>
</dbReference>
<dbReference type="EMBL" id="JAPKNK010000005">
    <property type="protein sequence ID" value="MCX5570416.1"/>
    <property type="molecule type" value="Genomic_DNA"/>
</dbReference>
<dbReference type="GO" id="GO:0055085">
    <property type="term" value="P:transmembrane transport"/>
    <property type="evidence" value="ECO:0007669"/>
    <property type="project" value="InterPro"/>
</dbReference>
<dbReference type="PANTHER" id="PTHR43744:SF8">
    <property type="entry name" value="SN-GLYCEROL-3-PHOSPHATE TRANSPORT SYSTEM PERMEASE PROTEIN UGPE"/>
    <property type="match status" value="1"/>
</dbReference>
<organism evidence="14 15">
    <name type="scientific">Kaistia nematophila</name>
    <dbReference type="NCBI Taxonomy" id="2994654"/>
    <lineage>
        <taxon>Bacteria</taxon>
        <taxon>Pseudomonadati</taxon>
        <taxon>Pseudomonadota</taxon>
        <taxon>Alphaproteobacteria</taxon>
        <taxon>Hyphomicrobiales</taxon>
        <taxon>Kaistiaceae</taxon>
        <taxon>Kaistia</taxon>
    </lineage>
</organism>
<evidence type="ECO:0000256" key="6">
    <source>
        <dbReference type="ARBA" id="ARBA00022475"/>
    </source>
</evidence>
<evidence type="ECO:0000256" key="8">
    <source>
        <dbReference type="ARBA" id="ARBA00022989"/>
    </source>
</evidence>
<feature type="transmembrane region" description="Helical" evidence="11">
    <location>
        <begin position="144"/>
        <end position="166"/>
    </location>
</feature>
<evidence type="ECO:0000256" key="7">
    <source>
        <dbReference type="ARBA" id="ARBA00022692"/>
    </source>
</evidence>
<evidence type="ECO:0000256" key="3">
    <source>
        <dbReference type="ARBA" id="ARBA00011557"/>
    </source>
</evidence>
<evidence type="ECO:0000256" key="1">
    <source>
        <dbReference type="ARBA" id="ARBA00004651"/>
    </source>
</evidence>
<proteinExistence type="inferred from homology"/>
<protein>
    <recommendedName>
        <fullName evidence="4 12">sn-glycerol-3-phosphate transport system permease protein UgpE</fullName>
    </recommendedName>
</protein>
<dbReference type="PANTHER" id="PTHR43744">
    <property type="entry name" value="ABC TRANSPORTER PERMEASE PROTEIN MG189-RELATED-RELATED"/>
    <property type="match status" value="1"/>
</dbReference>
<evidence type="ECO:0000259" key="13">
    <source>
        <dbReference type="PROSITE" id="PS50928"/>
    </source>
</evidence>
<dbReference type="InterPro" id="IPR000515">
    <property type="entry name" value="MetI-like"/>
</dbReference>
<feature type="transmembrane region" description="Helical" evidence="11">
    <location>
        <begin position="187"/>
        <end position="212"/>
    </location>
</feature>
<feature type="transmembrane region" description="Helical" evidence="11">
    <location>
        <begin position="12"/>
        <end position="37"/>
    </location>
</feature>
<keyword evidence="8 11" id="KW-1133">Transmembrane helix</keyword>
<accession>A0A9X3E2B5</accession>
<comment type="subunit">
    <text evidence="3 12">The complex is composed of two ATP-binding proteins (UgpC), two transmembrane proteins (UgpA and UgpE) and a solute-binding protein (UgpB).</text>
</comment>
<comment type="subcellular location">
    <subcellularLocation>
        <location evidence="12">Cell inner membrane</location>
        <topology evidence="12">Multi-pass membrane protein</topology>
    </subcellularLocation>
    <subcellularLocation>
        <location evidence="1 11">Cell membrane</location>
        <topology evidence="1 11">Multi-pass membrane protein</topology>
    </subcellularLocation>
</comment>
<feature type="domain" description="ABC transmembrane type-1" evidence="13">
    <location>
        <begin position="75"/>
        <end position="266"/>
    </location>
</feature>
<dbReference type="AlphaFoldDB" id="A0A9X3E2B5"/>
<dbReference type="RefSeq" id="WP_266339377.1">
    <property type="nucleotide sequence ID" value="NZ_JAPKNK010000005.1"/>
</dbReference>
<keyword evidence="5 11" id="KW-0813">Transport</keyword>
<gene>
    <name evidence="12" type="primary">ugpE</name>
    <name evidence="14" type="ORF">OSH07_14505</name>
</gene>
<feature type="transmembrane region" description="Helical" evidence="11">
    <location>
        <begin position="113"/>
        <end position="132"/>
    </location>
</feature>
<keyword evidence="6 12" id="KW-1003">Cell membrane</keyword>
<evidence type="ECO:0000256" key="5">
    <source>
        <dbReference type="ARBA" id="ARBA00022448"/>
    </source>
</evidence>
<reference evidence="14" key="1">
    <citation type="submission" date="2022-11" db="EMBL/GenBank/DDBJ databases">
        <title>Biodiversity and phylogenetic relationships of bacteria.</title>
        <authorList>
            <person name="Machado R.A.R."/>
            <person name="Bhat A."/>
            <person name="Loulou A."/>
            <person name="Kallel S."/>
        </authorList>
    </citation>
    <scope>NUCLEOTIDE SEQUENCE</scope>
    <source>
        <strain evidence="14">K-TC2</strain>
    </source>
</reference>
<dbReference type="PROSITE" id="PS50928">
    <property type="entry name" value="ABC_TM1"/>
    <property type="match status" value="1"/>
</dbReference>
<evidence type="ECO:0000256" key="2">
    <source>
        <dbReference type="ARBA" id="ARBA00009306"/>
    </source>
</evidence>
<dbReference type="InterPro" id="IPR035906">
    <property type="entry name" value="MetI-like_sf"/>
</dbReference>
<keyword evidence="15" id="KW-1185">Reference proteome</keyword>
<dbReference type="Gene3D" id="1.10.3720.10">
    <property type="entry name" value="MetI-like"/>
    <property type="match status" value="1"/>
</dbReference>
<comment type="caution">
    <text evidence="14">The sequence shown here is derived from an EMBL/GenBank/DDBJ whole genome shotgun (WGS) entry which is preliminary data.</text>
</comment>
<dbReference type="GO" id="GO:0005886">
    <property type="term" value="C:plasma membrane"/>
    <property type="evidence" value="ECO:0007669"/>
    <property type="project" value="UniProtKB-SubCell"/>
</dbReference>
<evidence type="ECO:0000313" key="14">
    <source>
        <dbReference type="EMBL" id="MCX5570416.1"/>
    </source>
</evidence>
<dbReference type="Proteomes" id="UP001144805">
    <property type="component" value="Unassembled WGS sequence"/>
</dbReference>
<name>A0A9X3E2B5_9HYPH</name>
<evidence type="ECO:0000256" key="10">
    <source>
        <dbReference type="ARBA" id="ARBA00037054"/>
    </source>
</evidence>
<dbReference type="CDD" id="cd06261">
    <property type="entry name" value="TM_PBP2"/>
    <property type="match status" value="1"/>
</dbReference>
<feature type="transmembrane region" description="Helical" evidence="11">
    <location>
        <begin position="79"/>
        <end position="101"/>
    </location>
</feature>
<evidence type="ECO:0000256" key="11">
    <source>
        <dbReference type="RuleBase" id="RU363032"/>
    </source>
</evidence>
<dbReference type="SUPFAM" id="SSF161098">
    <property type="entry name" value="MetI-like"/>
    <property type="match status" value="1"/>
</dbReference>
<evidence type="ECO:0000256" key="4">
    <source>
        <dbReference type="ARBA" id="ARBA00020515"/>
    </source>
</evidence>
<comment type="function">
    <text evidence="10 12">Part of the ABC transporter complex UgpBAEC involved in sn-glycerol-3-phosphate (G3P) import. Probably responsible for the translocation of the substrate across the membrane.</text>
</comment>
<evidence type="ECO:0000256" key="9">
    <source>
        <dbReference type="ARBA" id="ARBA00023136"/>
    </source>
</evidence>
<feature type="transmembrane region" description="Helical" evidence="11">
    <location>
        <begin position="248"/>
        <end position="266"/>
    </location>
</feature>
<keyword evidence="7 11" id="KW-0812">Transmembrane</keyword>
<comment type="similarity">
    <text evidence="2 11">Belongs to the binding-protein-dependent transport system permease family.</text>
</comment>
<keyword evidence="12" id="KW-0997">Cell inner membrane</keyword>
<sequence length="281" mass="31197">MKHEVKLVESRTTLLLTYGALGIALIVTLFPIALLVLNSMKPATQIVQNPLAWPETFRWDNFTRAWDDARFSTTMLNSAILTATTIILVCSTASLTAYVLARRKVKSWKIVTFYLLGTTTAPIQLFLFPLYFGFAKLGLINNPFAVALIYTAIFSPFAVMLLRTYFLAIPRELEEAAQIDGANHWQIFTRVMLPIVSPGILTVALIIGLYSWNEFLIATTFLQGADNMTAIVSFFLLSGQYSSDWGEIMAAALIIVLPVVVLFILLQRRFIEGMAGGSVKG</sequence>
<evidence type="ECO:0000256" key="12">
    <source>
        <dbReference type="RuleBase" id="RU363056"/>
    </source>
</evidence>
<evidence type="ECO:0000313" key="15">
    <source>
        <dbReference type="Proteomes" id="UP001144805"/>
    </source>
</evidence>
<keyword evidence="9 11" id="KW-0472">Membrane</keyword>